<organism evidence="1">
    <name type="scientific">Edaphobacter paludis</name>
    <dbReference type="NCBI Taxonomy" id="3035702"/>
    <lineage>
        <taxon>Bacteria</taxon>
        <taxon>Pseudomonadati</taxon>
        <taxon>Acidobacteriota</taxon>
        <taxon>Terriglobia</taxon>
        <taxon>Terriglobales</taxon>
        <taxon>Acidobacteriaceae</taxon>
        <taxon>Edaphobacter</taxon>
    </lineage>
</organism>
<evidence type="ECO:0008006" key="2">
    <source>
        <dbReference type="Google" id="ProtNLM"/>
    </source>
</evidence>
<name>A0AAU7D6P9_9BACT</name>
<accession>A0AAU7D6P9</accession>
<proteinExistence type="predicted"/>
<dbReference type="RefSeq" id="WP_348269576.1">
    <property type="nucleotide sequence ID" value="NZ_CP121195.1"/>
</dbReference>
<dbReference type="EMBL" id="CP121195">
    <property type="protein sequence ID" value="XBH12918.1"/>
    <property type="molecule type" value="Genomic_DNA"/>
</dbReference>
<dbReference type="AlphaFoldDB" id="A0AAU7D6P9"/>
<gene>
    <name evidence="1" type="ORF">P8936_14630</name>
</gene>
<evidence type="ECO:0000313" key="1">
    <source>
        <dbReference type="EMBL" id="XBH12918.1"/>
    </source>
</evidence>
<sequence>MSSNPVLRHMPVPLLDRHSWKVRKEHSPAGVRVFFNIMEEWNVGPEDAPLLLGVSSRYYNQLKARQEGQILNTDRLYRMSYLVGIYKALRLLHGPTLENRFVYMSNTNRLFAGKTPLSYMIQGGQPAMQRVRRLLDARAAGN</sequence>
<protein>
    <recommendedName>
        <fullName evidence="2">DUF2384 domain-containing protein</fullName>
    </recommendedName>
</protein>
<reference evidence="1" key="1">
    <citation type="submission" date="2023-03" db="EMBL/GenBank/DDBJ databases">
        <title>Edaphobacter sp.</title>
        <authorList>
            <person name="Huber K.J."/>
            <person name="Papendorf J."/>
            <person name="Pilke C."/>
            <person name="Bunk B."/>
            <person name="Sproeer C."/>
            <person name="Pester M."/>
        </authorList>
    </citation>
    <scope>NUCLEOTIDE SEQUENCE</scope>
    <source>
        <strain evidence="1">DSM 109920</strain>
    </source>
</reference>